<dbReference type="InterPro" id="IPR013324">
    <property type="entry name" value="RNA_pol_sigma_r3/r4-like"/>
</dbReference>
<evidence type="ECO:0000256" key="1">
    <source>
        <dbReference type="ARBA" id="ARBA00023015"/>
    </source>
</evidence>
<dbReference type="GO" id="GO:0006352">
    <property type="term" value="P:DNA-templated transcription initiation"/>
    <property type="evidence" value="ECO:0007669"/>
    <property type="project" value="InterPro"/>
</dbReference>
<comment type="caution">
    <text evidence="5">The sequence shown here is derived from an EMBL/GenBank/DDBJ whole genome shotgun (WGS) entry which is preliminary data.</text>
</comment>
<dbReference type="InterPro" id="IPR011517">
    <property type="entry name" value="RNA_pol_sigma70_ECF-like"/>
</dbReference>
<dbReference type="InterPro" id="IPR039425">
    <property type="entry name" value="RNA_pol_sigma-70-like"/>
</dbReference>
<reference evidence="5 6" key="1">
    <citation type="submission" date="2020-08" db="EMBL/GenBank/DDBJ databases">
        <title>Genomic Encyclopedia of Type Strains, Phase IV (KMG-V): Genome sequencing to study the core and pangenomes of soil and plant-associated prokaryotes.</title>
        <authorList>
            <person name="Whitman W."/>
        </authorList>
    </citation>
    <scope>NUCLEOTIDE SEQUENCE [LARGE SCALE GENOMIC DNA]</scope>
    <source>
        <strain evidence="5 6">X5P3</strain>
    </source>
</reference>
<accession>A0A7W7ZQV3</accession>
<name>A0A7W7ZQV3_9BACT</name>
<feature type="domain" description="RNA polymerase sigma-70 ECF-like HTH" evidence="4">
    <location>
        <begin position="16"/>
        <end position="194"/>
    </location>
</feature>
<evidence type="ECO:0000259" key="4">
    <source>
        <dbReference type="Pfam" id="PF07638"/>
    </source>
</evidence>
<dbReference type="InterPro" id="IPR053812">
    <property type="entry name" value="HTH_Sigma70_ECF-like"/>
</dbReference>
<dbReference type="PANTHER" id="PTHR43133">
    <property type="entry name" value="RNA POLYMERASE ECF-TYPE SIGMA FACTO"/>
    <property type="match status" value="1"/>
</dbReference>
<dbReference type="Gene3D" id="1.10.10.10">
    <property type="entry name" value="Winged helix-like DNA-binding domain superfamily/Winged helix DNA-binding domain"/>
    <property type="match status" value="1"/>
</dbReference>
<dbReference type="SUPFAM" id="SSF88659">
    <property type="entry name" value="Sigma3 and sigma4 domains of RNA polymerase sigma factors"/>
    <property type="match status" value="1"/>
</dbReference>
<keyword evidence="1" id="KW-0805">Transcription regulation</keyword>
<evidence type="ECO:0000256" key="2">
    <source>
        <dbReference type="ARBA" id="ARBA00023082"/>
    </source>
</evidence>
<evidence type="ECO:0000313" key="5">
    <source>
        <dbReference type="EMBL" id="MBB5064418.1"/>
    </source>
</evidence>
<dbReference type="GO" id="GO:0016987">
    <property type="term" value="F:sigma factor activity"/>
    <property type="evidence" value="ECO:0007669"/>
    <property type="project" value="UniProtKB-KW"/>
</dbReference>
<proteinExistence type="predicted"/>
<keyword evidence="2" id="KW-0731">Sigma factor</keyword>
<organism evidence="5 6">
    <name type="scientific">Granulicella mallensis</name>
    <dbReference type="NCBI Taxonomy" id="940614"/>
    <lineage>
        <taxon>Bacteria</taxon>
        <taxon>Pseudomonadati</taxon>
        <taxon>Acidobacteriota</taxon>
        <taxon>Terriglobia</taxon>
        <taxon>Terriglobales</taxon>
        <taxon>Acidobacteriaceae</taxon>
        <taxon>Granulicella</taxon>
    </lineage>
</organism>
<dbReference type="Proteomes" id="UP000584867">
    <property type="component" value="Unassembled WGS sequence"/>
</dbReference>
<keyword evidence="3" id="KW-0804">Transcription</keyword>
<dbReference type="PANTHER" id="PTHR43133:SF39">
    <property type="entry name" value="SIMILAR TO RNA POLYMERASE SIGMA-E FACTOR"/>
    <property type="match status" value="1"/>
</dbReference>
<evidence type="ECO:0000313" key="6">
    <source>
        <dbReference type="Proteomes" id="UP000584867"/>
    </source>
</evidence>
<dbReference type="RefSeq" id="WP_184256302.1">
    <property type="nucleotide sequence ID" value="NZ_JACHIO010000010.1"/>
</dbReference>
<dbReference type="EMBL" id="JACHIO010000010">
    <property type="protein sequence ID" value="MBB5064418.1"/>
    <property type="molecule type" value="Genomic_DNA"/>
</dbReference>
<dbReference type="InterPro" id="IPR014284">
    <property type="entry name" value="RNA_pol_sigma-70_dom"/>
</dbReference>
<sequence length="204" mass="22645">MSKGAPLSAALEGRGDVTSLLALWSRGDDSALEQLTPIIYDDLLRLAKAKLRREYGDCTLEPTGLVHEAYLRLAGQSKVHAESRIHFYAIAANTMRRVLIEHARNHNAQKRGGGMRITLQTGMDIAQERPPDFIMLDEALGRLAQIDKRKSQAIELKYFGGLSTEEIGLHLGISVATVGRELRLGQAWIRREMSGALIDNKDEK</sequence>
<dbReference type="AlphaFoldDB" id="A0A7W7ZQV3"/>
<dbReference type="Pfam" id="PF07638">
    <property type="entry name" value="Sigma70_ECF"/>
    <property type="match status" value="1"/>
</dbReference>
<dbReference type="InterPro" id="IPR036388">
    <property type="entry name" value="WH-like_DNA-bd_sf"/>
</dbReference>
<evidence type="ECO:0000256" key="3">
    <source>
        <dbReference type="ARBA" id="ARBA00023163"/>
    </source>
</evidence>
<dbReference type="NCBIfam" id="TIGR02937">
    <property type="entry name" value="sigma70-ECF"/>
    <property type="match status" value="1"/>
</dbReference>
<dbReference type="NCBIfam" id="TIGR02999">
    <property type="entry name" value="Sig-70_X6"/>
    <property type="match status" value="1"/>
</dbReference>
<gene>
    <name evidence="5" type="ORF">HDF15_002772</name>
</gene>
<protein>
    <submittedName>
        <fullName evidence="5">RNA polymerase sigma factor (TIGR02999 family)</fullName>
    </submittedName>
</protein>